<organism evidence="14 15">
    <name type="scientific">Tigriopus californicus</name>
    <name type="common">Marine copepod</name>
    <dbReference type="NCBI Taxonomy" id="6832"/>
    <lineage>
        <taxon>Eukaryota</taxon>
        <taxon>Metazoa</taxon>
        <taxon>Ecdysozoa</taxon>
        <taxon>Arthropoda</taxon>
        <taxon>Crustacea</taxon>
        <taxon>Multicrustacea</taxon>
        <taxon>Hexanauplia</taxon>
        <taxon>Copepoda</taxon>
        <taxon>Harpacticoida</taxon>
        <taxon>Harpacticidae</taxon>
        <taxon>Tigriopus</taxon>
    </lineage>
</organism>
<evidence type="ECO:0000256" key="9">
    <source>
        <dbReference type="ARBA" id="ARBA00023136"/>
    </source>
</evidence>
<evidence type="ECO:0000256" key="13">
    <source>
        <dbReference type="SAM" id="Phobius"/>
    </source>
</evidence>
<name>A0A553NZF9_TIGCA</name>
<evidence type="ECO:0000256" key="8">
    <source>
        <dbReference type="ARBA" id="ARBA00023065"/>
    </source>
</evidence>
<dbReference type="OrthoDB" id="5978493at2759"/>
<protein>
    <submittedName>
        <fullName evidence="14">Uncharacterized protein</fullName>
    </submittedName>
</protein>
<evidence type="ECO:0000256" key="5">
    <source>
        <dbReference type="ARBA" id="ARBA00022692"/>
    </source>
</evidence>
<keyword evidence="15" id="KW-1185">Reference proteome</keyword>
<keyword evidence="10 12" id="KW-0739">Sodium transport</keyword>
<keyword evidence="4 12" id="KW-0894">Sodium channel</keyword>
<evidence type="ECO:0000313" key="14">
    <source>
        <dbReference type="EMBL" id="TRY70834.1"/>
    </source>
</evidence>
<feature type="transmembrane region" description="Helical" evidence="13">
    <location>
        <begin position="48"/>
        <end position="66"/>
    </location>
</feature>
<dbReference type="EMBL" id="VCGU01000009">
    <property type="protein sequence ID" value="TRY70834.1"/>
    <property type="molecule type" value="Genomic_DNA"/>
</dbReference>
<feature type="transmembrane region" description="Helical" evidence="13">
    <location>
        <begin position="364"/>
        <end position="389"/>
    </location>
</feature>
<keyword evidence="6 13" id="KW-1133">Transmembrane helix</keyword>
<accession>A0A553NZF9</accession>
<keyword evidence="7" id="KW-0915">Sodium</keyword>
<reference evidence="14 15" key="1">
    <citation type="journal article" date="2018" name="Nat. Ecol. Evol.">
        <title>Genomic signatures of mitonuclear coevolution across populations of Tigriopus californicus.</title>
        <authorList>
            <person name="Barreto F.S."/>
            <person name="Watson E.T."/>
            <person name="Lima T.G."/>
            <person name="Willett C.S."/>
            <person name="Edmands S."/>
            <person name="Li W."/>
            <person name="Burton R.S."/>
        </authorList>
    </citation>
    <scope>NUCLEOTIDE SEQUENCE [LARGE SCALE GENOMIC DNA]</scope>
    <source>
        <strain evidence="14 15">San Diego</strain>
    </source>
</reference>
<dbReference type="Pfam" id="PF00858">
    <property type="entry name" value="ASC"/>
    <property type="match status" value="1"/>
</dbReference>
<comment type="similarity">
    <text evidence="2 12">Belongs to the amiloride-sensitive sodium channel (TC 1.A.6) family.</text>
</comment>
<keyword evidence="5 12" id="KW-0812">Transmembrane</keyword>
<gene>
    <name evidence="14" type="ORF">TCAL_17264</name>
</gene>
<dbReference type="PANTHER" id="PTHR11690">
    <property type="entry name" value="AMILORIDE-SENSITIVE SODIUM CHANNEL-RELATED"/>
    <property type="match status" value="1"/>
</dbReference>
<comment type="caution">
    <text evidence="14">The sequence shown here is derived from an EMBL/GenBank/DDBJ whole genome shotgun (WGS) entry which is preliminary data.</text>
</comment>
<evidence type="ECO:0000256" key="2">
    <source>
        <dbReference type="ARBA" id="ARBA00007193"/>
    </source>
</evidence>
<dbReference type="Proteomes" id="UP000318571">
    <property type="component" value="Chromosome 9"/>
</dbReference>
<dbReference type="GO" id="GO:0015280">
    <property type="term" value="F:ligand-gated sodium channel activity"/>
    <property type="evidence" value="ECO:0007669"/>
    <property type="project" value="TreeGrafter"/>
</dbReference>
<keyword evidence="8 12" id="KW-0406">Ion transport</keyword>
<dbReference type="InterPro" id="IPR001873">
    <property type="entry name" value="ENaC"/>
</dbReference>
<keyword evidence="3 12" id="KW-0813">Transport</keyword>
<comment type="subcellular location">
    <subcellularLocation>
        <location evidence="1">Membrane</location>
        <topology evidence="1">Multi-pass membrane protein</topology>
    </subcellularLocation>
</comment>
<proteinExistence type="inferred from homology"/>
<evidence type="ECO:0000256" key="4">
    <source>
        <dbReference type="ARBA" id="ARBA00022461"/>
    </source>
</evidence>
<evidence type="ECO:0000313" key="15">
    <source>
        <dbReference type="Proteomes" id="UP000318571"/>
    </source>
</evidence>
<evidence type="ECO:0000256" key="12">
    <source>
        <dbReference type="RuleBase" id="RU000679"/>
    </source>
</evidence>
<dbReference type="OMA" id="HENDTMI"/>
<keyword evidence="9 13" id="KW-0472">Membrane</keyword>
<dbReference type="Gene3D" id="1.10.287.770">
    <property type="entry name" value="YojJ-like"/>
    <property type="match status" value="1"/>
</dbReference>
<sequence length="435" mass="49422">MVLKKVSVNAYSRDPTENQWNHPRSRPQTFRAYVSKRVHDRMQGVKKCQFLVILIICVGILGFQAAQCVEKYVDGSTGTADKYVHVSKTSFPVLTICPTYPYDLPTLQSYGVATKTEIQFRAQWVANDSSVDALTFYRDVTLKLEDIVVSVLVNAELQIDGSNNFLVGPTDKFCGESIFNVKEYYFNGDCYALNLPTCMKEAGVLEVVLTFKNKTDIFIHHEGQFLSPNSRSRVDVDLGHFVKIAVNHEVVQLLGTDGTCVNGQIGYDSCIYNTLRDVMLKEYGCTVPWLPEKDKICVTESDRQSVFDLYQKNRRNQKNICPNSCLFTNMYFGPPVTGSNNNDEQDIAKAVFYFRRDIKTTTEYFLYSILSMVAEIGGYVGLLLGVSLFKLADINNVFIDWYANKATEEEEWEKDHQTKVQRFARADQKAASLYI</sequence>
<evidence type="ECO:0000256" key="10">
    <source>
        <dbReference type="ARBA" id="ARBA00023201"/>
    </source>
</evidence>
<evidence type="ECO:0000256" key="3">
    <source>
        <dbReference type="ARBA" id="ARBA00022448"/>
    </source>
</evidence>
<evidence type="ECO:0000256" key="6">
    <source>
        <dbReference type="ARBA" id="ARBA00022989"/>
    </source>
</evidence>
<evidence type="ECO:0000256" key="11">
    <source>
        <dbReference type="ARBA" id="ARBA00023303"/>
    </source>
</evidence>
<dbReference type="GO" id="GO:0005886">
    <property type="term" value="C:plasma membrane"/>
    <property type="evidence" value="ECO:0007669"/>
    <property type="project" value="TreeGrafter"/>
</dbReference>
<dbReference type="AlphaFoldDB" id="A0A553NZF9"/>
<evidence type="ECO:0000256" key="1">
    <source>
        <dbReference type="ARBA" id="ARBA00004141"/>
    </source>
</evidence>
<evidence type="ECO:0000256" key="7">
    <source>
        <dbReference type="ARBA" id="ARBA00023053"/>
    </source>
</evidence>
<keyword evidence="11 12" id="KW-0407">Ion channel</keyword>